<proteinExistence type="predicted"/>
<sequence length="176" mass="20173">MATDTQQIIEHLKARYSAYRKILDIDAKGLFFSPNCMQICGPHPTYAAKDGQTIVRYLHEAAAGGIKQVSDDKPRDQKYEGYTIRAIREDELSFETDEVVAHAGTTTAELKQRAKKEGWVGMRVDLWFGDRRETAMLVKVKYWWRKEGDEWVQILHDIMYMGPLDGTEGTEGEVLE</sequence>
<feature type="domain" description="SnoaL-like" evidence="1">
    <location>
        <begin position="2"/>
        <end position="168"/>
    </location>
</feature>
<accession>A0AAE0U078</accession>
<organism evidence="2 3">
    <name type="scientific">Podospora didyma</name>
    <dbReference type="NCBI Taxonomy" id="330526"/>
    <lineage>
        <taxon>Eukaryota</taxon>
        <taxon>Fungi</taxon>
        <taxon>Dikarya</taxon>
        <taxon>Ascomycota</taxon>
        <taxon>Pezizomycotina</taxon>
        <taxon>Sordariomycetes</taxon>
        <taxon>Sordariomycetidae</taxon>
        <taxon>Sordariales</taxon>
        <taxon>Podosporaceae</taxon>
        <taxon>Podospora</taxon>
    </lineage>
</organism>
<dbReference type="AlphaFoldDB" id="A0AAE0U078"/>
<name>A0AAE0U078_9PEZI</name>
<keyword evidence="3" id="KW-1185">Reference proteome</keyword>
<gene>
    <name evidence="2" type="ORF">B0H63DRAFT_474321</name>
</gene>
<dbReference type="EMBL" id="JAULSW010000004">
    <property type="protein sequence ID" value="KAK3386183.1"/>
    <property type="molecule type" value="Genomic_DNA"/>
</dbReference>
<comment type="caution">
    <text evidence="2">The sequence shown here is derived from an EMBL/GenBank/DDBJ whole genome shotgun (WGS) entry which is preliminary data.</text>
</comment>
<dbReference type="Pfam" id="PF26528">
    <property type="entry name" value="SnoaL_6"/>
    <property type="match status" value="1"/>
</dbReference>
<dbReference type="Proteomes" id="UP001285441">
    <property type="component" value="Unassembled WGS sequence"/>
</dbReference>
<evidence type="ECO:0000313" key="3">
    <source>
        <dbReference type="Proteomes" id="UP001285441"/>
    </source>
</evidence>
<dbReference type="InterPro" id="IPR058931">
    <property type="entry name" value="SnoaL_6"/>
</dbReference>
<reference evidence="2" key="1">
    <citation type="journal article" date="2023" name="Mol. Phylogenet. Evol.">
        <title>Genome-scale phylogeny and comparative genomics of the fungal order Sordariales.</title>
        <authorList>
            <person name="Hensen N."/>
            <person name="Bonometti L."/>
            <person name="Westerberg I."/>
            <person name="Brannstrom I.O."/>
            <person name="Guillou S."/>
            <person name="Cros-Aarteil S."/>
            <person name="Calhoun S."/>
            <person name="Haridas S."/>
            <person name="Kuo A."/>
            <person name="Mondo S."/>
            <person name="Pangilinan J."/>
            <person name="Riley R."/>
            <person name="LaButti K."/>
            <person name="Andreopoulos B."/>
            <person name="Lipzen A."/>
            <person name="Chen C."/>
            <person name="Yan M."/>
            <person name="Daum C."/>
            <person name="Ng V."/>
            <person name="Clum A."/>
            <person name="Steindorff A."/>
            <person name="Ohm R.A."/>
            <person name="Martin F."/>
            <person name="Silar P."/>
            <person name="Natvig D.O."/>
            <person name="Lalanne C."/>
            <person name="Gautier V."/>
            <person name="Ament-Velasquez S.L."/>
            <person name="Kruys A."/>
            <person name="Hutchinson M.I."/>
            <person name="Powell A.J."/>
            <person name="Barry K."/>
            <person name="Miller A.N."/>
            <person name="Grigoriev I.V."/>
            <person name="Debuchy R."/>
            <person name="Gladieux P."/>
            <person name="Hiltunen Thoren M."/>
            <person name="Johannesson H."/>
        </authorList>
    </citation>
    <scope>NUCLEOTIDE SEQUENCE</scope>
    <source>
        <strain evidence="2">CBS 232.78</strain>
    </source>
</reference>
<reference evidence="2" key="2">
    <citation type="submission" date="2023-06" db="EMBL/GenBank/DDBJ databases">
        <authorList>
            <consortium name="Lawrence Berkeley National Laboratory"/>
            <person name="Haridas S."/>
            <person name="Hensen N."/>
            <person name="Bonometti L."/>
            <person name="Westerberg I."/>
            <person name="Brannstrom I.O."/>
            <person name="Guillou S."/>
            <person name="Cros-Aarteil S."/>
            <person name="Calhoun S."/>
            <person name="Kuo A."/>
            <person name="Mondo S."/>
            <person name="Pangilinan J."/>
            <person name="Riley R."/>
            <person name="LaButti K."/>
            <person name="Andreopoulos B."/>
            <person name="Lipzen A."/>
            <person name="Chen C."/>
            <person name="Yanf M."/>
            <person name="Daum C."/>
            <person name="Ng V."/>
            <person name="Clum A."/>
            <person name="Steindorff A."/>
            <person name="Ohm R."/>
            <person name="Martin F."/>
            <person name="Silar P."/>
            <person name="Natvig D."/>
            <person name="Lalanne C."/>
            <person name="Gautier V."/>
            <person name="Ament-velasquez S.L."/>
            <person name="Kruys A."/>
            <person name="Hutchinson M.I."/>
            <person name="Powell A.J."/>
            <person name="Barry K."/>
            <person name="Miller A.N."/>
            <person name="Grigoriev I.V."/>
            <person name="Debuchy R."/>
            <person name="Gladieux P."/>
            <person name="Thoren M.H."/>
            <person name="Johannesson H."/>
        </authorList>
    </citation>
    <scope>NUCLEOTIDE SEQUENCE</scope>
    <source>
        <strain evidence="2">CBS 232.78</strain>
    </source>
</reference>
<protein>
    <recommendedName>
        <fullName evidence="1">SnoaL-like domain-containing protein</fullName>
    </recommendedName>
</protein>
<evidence type="ECO:0000313" key="2">
    <source>
        <dbReference type="EMBL" id="KAK3386183.1"/>
    </source>
</evidence>
<evidence type="ECO:0000259" key="1">
    <source>
        <dbReference type="Pfam" id="PF26528"/>
    </source>
</evidence>